<evidence type="ECO:0000256" key="3">
    <source>
        <dbReference type="ARBA" id="ARBA00023140"/>
    </source>
</evidence>
<organism evidence="5 6">
    <name type="scientific">Bifiguratus adelaidae</name>
    <dbReference type="NCBI Taxonomy" id="1938954"/>
    <lineage>
        <taxon>Eukaryota</taxon>
        <taxon>Fungi</taxon>
        <taxon>Fungi incertae sedis</taxon>
        <taxon>Mucoromycota</taxon>
        <taxon>Mucoromycotina</taxon>
        <taxon>Endogonomycetes</taxon>
        <taxon>Endogonales</taxon>
        <taxon>Endogonales incertae sedis</taxon>
        <taxon>Bifiguratus</taxon>
    </lineage>
</organism>
<comment type="caution">
    <text evidence="5">The sequence shown here is derived from an EMBL/GenBank/DDBJ whole genome shotgun (WGS) entry which is preliminary data.</text>
</comment>
<dbReference type="GO" id="GO:0016559">
    <property type="term" value="P:peroxisome fission"/>
    <property type="evidence" value="ECO:0007669"/>
    <property type="project" value="InterPro"/>
</dbReference>
<keyword evidence="1" id="KW-0962">Peroxisome biogenesis</keyword>
<accession>A0A261XUH5</accession>
<proteinExistence type="predicted"/>
<evidence type="ECO:0008006" key="7">
    <source>
        <dbReference type="Google" id="ProtNLM"/>
    </source>
</evidence>
<dbReference type="InterPro" id="IPR008733">
    <property type="entry name" value="PEX11"/>
</dbReference>
<name>A0A261XUH5_9FUNG</name>
<evidence type="ECO:0000256" key="1">
    <source>
        <dbReference type="ARBA" id="ARBA00022593"/>
    </source>
</evidence>
<dbReference type="PANTHER" id="PTHR12652:SF25">
    <property type="entry name" value="MICROBODY (PEROXISOME) PROLIFERATION PROTEIN PEROXIN 11C (EUROFUNG)"/>
    <property type="match status" value="1"/>
</dbReference>
<dbReference type="OrthoDB" id="10005898at2759"/>
<reference evidence="5 6" key="1">
    <citation type="journal article" date="2017" name="Mycologia">
        <title>Bifiguratus adelaidae, gen. et sp. nov., a new member of Mucoromycotina in endophytic and soil-dwelling habitats.</title>
        <authorList>
            <person name="Torres-Cruz T.J."/>
            <person name="Billingsley Tobias T.L."/>
            <person name="Almatruk M."/>
            <person name="Hesse C."/>
            <person name="Kuske C.R."/>
            <person name="Desiro A."/>
            <person name="Benucci G.M."/>
            <person name="Bonito G."/>
            <person name="Stajich J.E."/>
            <person name="Dunlap C."/>
            <person name="Arnold A.E."/>
            <person name="Porras-Alfaro A."/>
        </authorList>
    </citation>
    <scope>NUCLEOTIDE SEQUENCE [LARGE SCALE GENOMIC DNA]</scope>
    <source>
        <strain evidence="5 6">AZ0501</strain>
    </source>
</reference>
<evidence type="ECO:0000313" key="5">
    <source>
        <dbReference type="EMBL" id="OZJ02011.1"/>
    </source>
</evidence>
<keyword evidence="6" id="KW-1185">Reference proteome</keyword>
<comment type="subcellular location">
    <subcellularLocation>
        <location evidence="4">Peroxisome membrane</location>
    </subcellularLocation>
</comment>
<dbReference type="PANTHER" id="PTHR12652">
    <property type="entry name" value="PEROXISOMAL BIOGENESIS FACTOR 11"/>
    <property type="match status" value="1"/>
</dbReference>
<dbReference type="EMBL" id="MVBO01000204">
    <property type="protein sequence ID" value="OZJ02011.1"/>
    <property type="molecule type" value="Genomic_DNA"/>
</dbReference>
<evidence type="ECO:0000256" key="2">
    <source>
        <dbReference type="ARBA" id="ARBA00023136"/>
    </source>
</evidence>
<dbReference type="Pfam" id="PF05648">
    <property type="entry name" value="PEX11"/>
    <property type="match status" value="1"/>
</dbReference>
<gene>
    <name evidence="5" type="ORF">BZG36_04872</name>
</gene>
<keyword evidence="2" id="KW-0472">Membrane</keyword>
<protein>
    <recommendedName>
        <fullName evidence="7">Peroxisomal biogenesis factor 11</fullName>
    </recommendedName>
</protein>
<keyword evidence="3" id="KW-0576">Peroxisome</keyword>
<evidence type="ECO:0000256" key="4">
    <source>
        <dbReference type="ARBA" id="ARBA00046271"/>
    </source>
</evidence>
<dbReference type="GO" id="GO:0005778">
    <property type="term" value="C:peroxisomal membrane"/>
    <property type="evidence" value="ECO:0007669"/>
    <property type="project" value="UniProtKB-SubCell"/>
</dbReference>
<dbReference type="AlphaFoldDB" id="A0A261XUH5"/>
<evidence type="ECO:0000313" key="6">
    <source>
        <dbReference type="Proteomes" id="UP000242875"/>
    </source>
</evidence>
<sequence>MAVYVPPASSVGVLTLGKVIKPSATLDHLVRLLNTVRGTDKVLMFVQYFCKILVWFAQKKQRRPIPVDKAAPALDLAQHLRNLSSPVSDFRILLRYYGLLPMLQYMSSVERTASPSKWHLDLIRLQNLSMLLYYPMEHIYWLGAHRIIPLSEQKSNKIAMWSCRFWAAYVVLEFARLAEEWRLLKVKEVTIQKKIKRDLLQTDKGETKEKVLGELEAAKMRTKIGTIVNAAYLPLTVHWSLEQSSFPDVAVGVCGTLAAIGQLMTAWWDTA</sequence>
<dbReference type="Proteomes" id="UP000242875">
    <property type="component" value="Unassembled WGS sequence"/>
</dbReference>